<comment type="caution">
    <text evidence="2">The sequence shown here is derived from an EMBL/GenBank/DDBJ whole genome shotgun (WGS) entry which is preliminary data.</text>
</comment>
<organism evidence="2 3">
    <name type="scientific">Halocynthiibacter styelae</name>
    <dbReference type="NCBI Taxonomy" id="2761955"/>
    <lineage>
        <taxon>Bacteria</taxon>
        <taxon>Pseudomonadati</taxon>
        <taxon>Pseudomonadota</taxon>
        <taxon>Alphaproteobacteria</taxon>
        <taxon>Rhodobacterales</taxon>
        <taxon>Paracoccaceae</taxon>
        <taxon>Halocynthiibacter</taxon>
    </lineage>
</organism>
<keyword evidence="1" id="KW-0472">Membrane</keyword>
<keyword evidence="1" id="KW-1133">Transmembrane helix</keyword>
<dbReference type="Pfam" id="PF17272">
    <property type="entry name" value="DUF5337"/>
    <property type="match status" value="1"/>
</dbReference>
<feature type="transmembrane region" description="Helical" evidence="1">
    <location>
        <begin position="15"/>
        <end position="33"/>
    </location>
</feature>
<dbReference type="Proteomes" id="UP000640583">
    <property type="component" value="Unassembled WGS sequence"/>
</dbReference>
<proteinExistence type="predicted"/>
<feature type="transmembrane region" description="Helical" evidence="1">
    <location>
        <begin position="45"/>
        <end position="66"/>
    </location>
</feature>
<reference evidence="2" key="1">
    <citation type="submission" date="2020-10" db="EMBL/GenBank/DDBJ databases">
        <title>Paenihalocynthiibacter styelae gen. nov., sp. nov., isolated from stalked sea squirt Styela clava.</title>
        <authorList>
            <person name="Kim Y.-O."/>
            <person name="Yoon J.-H."/>
        </authorList>
    </citation>
    <scope>NUCLEOTIDE SEQUENCE</scope>
    <source>
        <strain evidence="2">MYP1-1</strain>
    </source>
</reference>
<dbReference type="AlphaFoldDB" id="A0A8J7IFF7"/>
<accession>A0A8J7IFF7</accession>
<dbReference type="InterPro" id="IPR020308">
    <property type="entry name" value="Uncharacterised_Ynq1"/>
</dbReference>
<evidence type="ECO:0000256" key="1">
    <source>
        <dbReference type="SAM" id="Phobius"/>
    </source>
</evidence>
<dbReference type="EMBL" id="JADCKQ010000012">
    <property type="protein sequence ID" value="MBI1494922.1"/>
    <property type="molecule type" value="Genomic_DNA"/>
</dbReference>
<sequence>MTPERDRELAKRARMLSLVIAGAVFLWLGGQWIGKMIGLPGRFALLFDLMAIGAFVWVLVVAMGIWRARRSDS</sequence>
<evidence type="ECO:0000313" key="3">
    <source>
        <dbReference type="Proteomes" id="UP000640583"/>
    </source>
</evidence>
<evidence type="ECO:0000313" key="2">
    <source>
        <dbReference type="EMBL" id="MBI1494922.1"/>
    </source>
</evidence>
<name>A0A8J7IFF7_9RHOB</name>
<protein>
    <submittedName>
        <fullName evidence="2">DUF5337 domain-containing protein</fullName>
    </submittedName>
</protein>
<keyword evidence="3" id="KW-1185">Reference proteome</keyword>
<keyword evidence="1" id="KW-0812">Transmembrane</keyword>
<gene>
    <name evidence="2" type="ORF">H1D41_14855</name>
</gene>